<sequence>MSYQNDQLILPTYLAPALLIDLAEMYGVNPNRILKGTPVFIEGLISVNQCVSVEQLIHMIRNLHESIVHPEVQFLFGQRYIETLTHPALNAIAYSQNIKEAIQRYVEFHIYLSPWLTPVAYYSDHKIILFWLNSQERHATSLVISAMTAVRTILLNSTQEELKMNYHFVGAEPEFIEQFWEHLGENIQFNSLVNAIQIDIQECTQKQNYQTSAMRQAYYHQAKVLQQQSGLEQSFLQEVHHFLIRNIHQAPNLEECAEYFQISIASFKRRLNKHNTSYQQMLDQARLFTSIQLKTLFAYNDELVADYLNINDIHNFRRAFKRWSNVVVS</sequence>
<dbReference type="GO" id="GO:0000976">
    <property type="term" value="F:transcription cis-regulatory region binding"/>
    <property type="evidence" value="ECO:0007669"/>
    <property type="project" value="TreeGrafter"/>
</dbReference>
<dbReference type="GO" id="GO:0003700">
    <property type="term" value="F:DNA-binding transcription factor activity"/>
    <property type="evidence" value="ECO:0007669"/>
    <property type="project" value="InterPro"/>
</dbReference>
<dbReference type="Gene3D" id="1.10.10.60">
    <property type="entry name" value="Homeodomain-like"/>
    <property type="match status" value="1"/>
</dbReference>
<dbReference type="RefSeq" id="WP_005177339.1">
    <property type="nucleotide sequence ID" value="NZ_CP039031.1"/>
</dbReference>
<accession>A0A6C0Y2W4</accession>
<dbReference type="PANTHER" id="PTHR47894">
    <property type="entry name" value="HTH-TYPE TRANSCRIPTIONAL REGULATOR GADX"/>
    <property type="match status" value="1"/>
</dbReference>
<dbReference type="EMBL" id="CP044455">
    <property type="protein sequence ID" value="QIC70449.1"/>
    <property type="molecule type" value="Genomic_DNA"/>
</dbReference>
<proteinExistence type="predicted"/>
<dbReference type="GO" id="GO:0005829">
    <property type="term" value="C:cytosol"/>
    <property type="evidence" value="ECO:0007669"/>
    <property type="project" value="TreeGrafter"/>
</dbReference>
<dbReference type="AlphaFoldDB" id="A0A6C0Y2W4"/>
<dbReference type="InterPro" id="IPR018060">
    <property type="entry name" value="HTH_AraC"/>
</dbReference>
<keyword evidence="1" id="KW-0238">DNA-binding</keyword>
<evidence type="ECO:0000313" key="3">
    <source>
        <dbReference type="Proteomes" id="UP000503440"/>
    </source>
</evidence>
<reference evidence="2 3" key="1">
    <citation type="submission" date="2019-09" db="EMBL/GenBank/DDBJ databases">
        <title>Non-baumannii Acinetobacter spp. carrying blaNDM-1 isolated in China.</title>
        <authorList>
            <person name="Cui C."/>
            <person name="Chen C."/>
            <person name="Sun J."/>
            <person name="Liu Y."/>
        </authorList>
    </citation>
    <scope>NUCLEOTIDE SEQUENCE [LARGE SCALE GENOMIC DNA]</scope>
    <source>
        <strain evidence="2 3">B18</strain>
    </source>
</reference>
<dbReference type="PROSITE" id="PS01124">
    <property type="entry name" value="HTH_ARAC_FAMILY_2"/>
    <property type="match status" value="1"/>
</dbReference>
<dbReference type="Proteomes" id="UP000503440">
    <property type="component" value="Chromosome"/>
</dbReference>
<gene>
    <name evidence="2" type="ORF">FSC09_08460</name>
</gene>
<name>A0A6C0Y2W4_9GAMM</name>
<protein>
    <submittedName>
        <fullName evidence="2">Helix-turn-helix transcriptional regulator</fullName>
    </submittedName>
</protein>
<evidence type="ECO:0000256" key="1">
    <source>
        <dbReference type="ARBA" id="ARBA00023125"/>
    </source>
</evidence>
<evidence type="ECO:0000313" key="2">
    <source>
        <dbReference type="EMBL" id="QIC70449.1"/>
    </source>
</evidence>
<organism evidence="2 3">
    <name type="scientific">Acinetobacter indicus</name>
    <dbReference type="NCBI Taxonomy" id="756892"/>
    <lineage>
        <taxon>Bacteria</taxon>
        <taxon>Pseudomonadati</taxon>
        <taxon>Pseudomonadota</taxon>
        <taxon>Gammaproteobacteria</taxon>
        <taxon>Moraxellales</taxon>
        <taxon>Moraxellaceae</taxon>
        <taxon>Acinetobacter</taxon>
    </lineage>
</organism>
<dbReference type="PANTHER" id="PTHR47894:SF1">
    <property type="entry name" value="HTH-TYPE TRANSCRIPTIONAL REGULATOR VQSM"/>
    <property type="match status" value="1"/>
</dbReference>